<dbReference type="SMART" id="SM00529">
    <property type="entry name" value="HTH_DTXR"/>
    <property type="match status" value="1"/>
</dbReference>
<dbReference type="Proteomes" id="UP000218083">
    <property type="component" value="Unassembled WGS sequence"/>
</dbReference>
<dbReference type="PANTHER" id="PTHR33238:SF7">
    <property type="entry name" value="IRON-DEPENDENT TRANSCRIPTIONAL REGULATOR"/>
    <property type="match status" value="1"/>
</dbReference>
<organism evidence="2 3">
    <name type="scientific">Halorubrum salipaludis</name>
    <dbReference type="NCBI Taxonomy" id="2032630"/>
    <lineage>
        <taxon>Archaea</taxon>
        <taxon>Methanobacteriati</taxon>
        <taxon>Methanobacteriota</taxon>
        <taxon>Stenosarchaea group</taxon>
        <taxon>Halobacteria</taxon>
        <taxon>Halobacteriales</taxon>
        <taxon>Haloferacaceae</taxon>
        <taxon>Halorubrum</taxon>
    </lineage>
</organism>
<name>A0A2A2FH26_9EURY</name>
<keyword evidence="3" id="KW-1185">Reference proteome</keyword>
<dbReference type="RefSeq" id="WP_095636265.1">
    <property type="nucleotide sequence ID" value="NZ_NSKC01000003.1"/>
</dbReference>
<dbReference type="GO" id="GO:0003677">
    <property type="term" value="F:DNA binding"/>
    <property type="evidence" value="ECO:0007669"/>
    <property type="project" value="InterPro"/>
</dbReference>
<evidence type="ECO:0000313" key="2">
    <source>
        <dbReference type="EMBL" id="PAU83899.1"/>
    </source>
</evidence>
<comment type="caution">
    <text evidence="2">The sequence shown here is derived from an EMBL/GenBank/DDBJ whole genome shotgun (WGS) entry which is preliminary data.</text>
</comment>
<dbReference type="InterPro" id="IPR000835">
    <property type="entry name" value="HTH_MarR-typ"/>
</dbReference>
<dbReference type="PROSITE" id="PS50944">
    <property type="entry name" value="HTH_DTXR"/>
    <property type="match status" value="1"/>
</dbReference>
<dbReference type="GO" id="GO:0003700">
    <property type="term" value="F:DNA-binding transcription factor activity"/>
    <property type="evidence" value="ECO:0007669"/>
    <property type="project" value="InterPro"/>
</dbReference>
<dbReference type="Pfam" id="PF01325">
    <property type="entry name" value="Fe_dep_repress"/>
    <property type="match status" value="1"/>
</dbReference>
<sequence>MAHVGEPGSARTARYLLALYIAEHRASPPISPGRIAEMLDRSPAATTEMLQRLAADGLVAREPYEGATLTDAGRERAEALHETYVALSWFFRDVLDLDAHEREAMEMAGLVSPAVAERLAHLLFEDLDVDAEARSNDLGVPRTRAE</sequence>
<dbReference type="InterPro" id="IPR036390">
    <property type="entry name" value="WH_DNA-bd_sf"/>
</dbReference>
<feature type="domain" description="HTH dtxR-type" evidence="1">
    <location>
        <begin position="15"/>
        <end position="70"/>
    </location>
</feature>
<accession>A0A2A2FH26</accession>
<dbReference type="AlphaFoldDB" id="A0A2A2FH26"/>
<dbReference type="InterPro" id="IPR036388">
    <property type="entry name" value="WH-like_DNA-bd_sf"/>
</dbReference>
<gene>
    <name evidence="2" type="ORF">CK500_05545</name>
</gene>
<dbReference type="PANTHER" id="PTHR33238">
    <property type="entry name" value="IRON (METAL) DEPENDENT REPRESSOR, DTXR FAMILY"/>
    <property type="match status" value="1"/>
</dbReference>
<dbReference type="SUPFAM" id="SSF46785">
    <property type="entry name" value="Winged helix' DNA-binding domain"/>
    <property type="match status" value="1"/>
</dbReference>
<evidence type="ECO:0000313" key="3">
    <source>
        <dbReference type="Proteomes" id="UP000218083"/>
    </source>
</evidence>
<dbReference type="Gene3D" id="1.10.10.10">
    <property type="entry name" value="Winged helix-like DNA-binding domain superfamily/Winged helix DNA-binding domain"/>
    <property type="match status" value="1"/>
</dbReference>
<dbReference type="SMART" id="SM00347">
    <property type="entry name" value="HTH_MARR"/>
    <property type="match status" value="1"/>
</dbReference>
<reference evidence="2 3" key="1">
    <citation type="submission" date="2017-08" db="EMBL/GenBank/DDBJ databases">
        <title>The strain WRN001 was isolated from Binhai saline alkaline soil, Tianjin, China.</title>
        <authorList>
            <person name="Liu D."/>
            <person name="Zhang G."/>
        </authorList>
    </citation>
    <scope>NUCLEOTIDE SEQUENCE [LARGE SCALE GENOMIC DNA]</scope>
    <source>
        <strain evidence="2 3">WN019</strain>
    </source>
</reference>
<dbReference type="OrthoDB" id="266552at2157"/>
<evidence type="ECO:0000259" key="1">
    <source>
        <dbReference type="PROSITE" id="PS50944"/>
    </source>
</evidence>
<dbReference type="InterPro" id="IPR022689">
    <property type="entry name" value="Iron_dep_repressor"/>
</dbReference>
<dbReference type="InterPro" id="IPR022687">
    <property type="entry name" value="HTH_DTXR"/>
</dbReference>
<protein>
    <submittedName>
        <fullName evidence="2">Iron-dependent repressor</fullName>
    </submittedName>
</protein>
<dbReference type="GO" id="GO:0046914">
    <property type="term" value="F:transition metal ion binding"/>
    <property type="evidence" value="ECO:0007669"/>
    <property type="project" value="InterPro"/>
</dbReference>
<proteinExistence type="predicted"/>
<dbReference type="InterPro" id="IPR050536">
    <property type="entry name" value="DtxR_MntR_Metal-Reg"/>
</dbReference>
<dbReference type="EMBL" id="NSKC01000003">
    <property type="protein sequence ID" value="PAU83899.1"/>
    <property type="molecule type" value="Genomic_DNA"/>
</dbReference>